<proteinExistence type="predicted"/>
<comment type="caution">
    <text evidence="2">The sequence shown here is derived from an EMBL/GenBank/DDBJ whole genome shotgun (WGS) entry which is preliminary data.</text>
</comment>
<dbReference type="Pfam" id="PF01345">
    <property type="entry name" value="DUF11"/>
    <property type="match status" value="1"/>
</dbReference>
<dbReference type="Gene3D" id="2.60.40.10">
    <property type="entry name" value="Immunoglobulins"/>
    <property type="match status" value="3"/>
</dbReference>
<evidence type="ECO:0000313" key="2">
    <source>
        <dbReference type="EMBL" id="RIH86117.1"/>
    </source>
</evidence>
<name>A0A399ENC5_9DEIN</name>
<dbReference type="Proteomes" id="UP000265341">
    <property type="component" value="Unassembled WGS sequence"/>
</dbReference>
<dbReference type="InterPro" id="IPR051172">
    <property type="entry name" value="Chlamydia_OmcB"/>
</dbReference>
<accession>A0A399ENC5</accession>
<dbReference type="SUPFAM" id="SSF117074">
    <property type="entry name" value="Hypothetical protein PA1324"/>
    <property type="match status" value="1"/>
</dbReference>
<dbReference type="PANTHER" id="PTHR34819:SF3">
    <property type="entry name" value="CELL SURFACE PROTEIN"/>
    <property type="match status" value="1"/>
</dbReference>
<organism evidence="2 3">
    <name type="scientific">Calidithermus roseus</name>
    <dbReference type="NCBI Taxonomy" id="1644118"/>
    <lineage>
        <taxon>Bacteria</taxon>
        <taxon>Thermotogati</taxon>
        <taxon>Deinococcota</taxon>
        <taxon>Deinococci</taxon>
        <taxon>Thermales</taxon>
        <taxon>Thermaceae</taxon>
        <taxon>Calidithermus</taxon>
    </lineage>
</organism>
<dbReference type="InterPro" id="IPR013320">
    <property type="entry name" value="ConA-like_dom_sf"/>
</dbReference>
<dbReference type="Gene3D" id="2.60.120.200">
    <property type="match status" value="1"/>
</dbReference>
<evidence type="ECO:0000259" key="1">
    <source>
        <dbReference type="Pfam" id="PF01345"/>
    </source>
</evidence>
<dbReference type="InterPro" id="IPR001434">
    <property type="entry name" value="OmcB-like_DUF11"/>
</dbReference>
<dbReference type="InterPro" id="IPR013783">
    <property type="entry name" value="Ig-like_fold"/>
</dbReference>
<dbReference type="EMBL" id="QWLA01000033">
    <property type="protein sequence ID" value="RIH86117.1"/>
    <property type="molecule type" value="Genomic_DNA"/>
</dbReference>
<dbReference type="AlphaFoldDB" id="A0A399ENC5"/>
<dbReference type="NCBIfam" id="TIGR01451">
    <property type="entry name" value="B_ant_repeat"/>
    <property type="match status" value="2"/>
</dbReference>
<dbReference type="SUPFAM" id="SSF49899">
    <property type="entry name" value="Concanavalin A-like lectins/glucanases"/>
    <property type="match status" value="1"/>
</dbReference>
<dbReference type="PANTHER" id="PTHR34819">
    <property type="entry name" value="LARGE CYSTEINE-RICH PERIPLASMIC PROTEIN OMCB"/>
    <property type="match status" value="1"/>
</dbReference>
<dbReference type="RefSeq" id="WP_182482756.1">
    <property type="nucleotide sequence ID" value="NZ_QWLA01000033.1"/>
</dbReference>
<dbReference type="InterPro" id="IPR047589">
    <property type="entry name" value="DUF11_rpt"/>
</dbReference>
<keyword evidence="3" id="KW-1185">Reference proteome</keyword>
<reference evidence="2 3" key="1">
    <citation type="submission" date="2018-08" db="EMBL/GenBank/DDBJ databases">
        <title>Meiothermus roseus NBRC 110900 genome sequencing project.</title>
        <authorList>
            <person name="Da Costa M.S."/>
            <person name="Albuquerque L."/>
            <person name="Raposo P."/>
            <person name="Froufe H.J.C."/>
            <person name="Barroso C.S."/>
            <person name="Egas C."/>
        </authorList>
    </citation>
    <scope>NUCLEOTIDE SEQUENCE [LARGE SCALE GENOMIC DNA]</scope>
    <source>
        <strain evidence="2 3">NBRC 110900</strain>
    </source>
</reference>
<evidence type="ECO:0000313" key="3">
    <source>
        <dbReference type="Proteomes" id="UP000265341"/>
    </source>
</evidence>
<gene>
    <name evidence="2" type="ORF">Mrose_01891</name>
</gene>
<feature type="domain" description="DUF11" evidence="1">
    <location>
        <begin position="290"/>
        <end position="413"/>
    </location>
</feature>
<sequence length="892" mass="91649">MRHLFFLLPLLLGLTWAQFPISESFMNGSATGWVISGDAYLTSGNGDPFGQGWLRLTRNINNQKGYAYYDTAFPSTLGLRLEFDFLAWGGSGGNRGADGLTVFLFDGTTPSASFKIGDFGGGLGYCQGYASSPVGGLSNAYVGIAFDEWGNFSNPGDRCPNGGPGQRADSIAIRGPGNGNTGYAYLTGTNSRLGSNTSIDYETAATNRPSPSAYYRRARVDLLPVGGVYQITVYLATSQSGPFTQVLGPYSMPSPPPPTLKIGFAGSTGGSTNYHEIRNLTINTLVAPADLRVVKSGPSTVAPGGNISYTVVVSNVGVNPLTGASFTDTVPAGITGVTWTCVGSGGASCTNASGSGNNIATTLNLPLNSSATFTINGTVSPSAGGQTLTNTASAYPPSNYGDVNPADNTSSVSTLVAGYTLFGRVYHDLQPNSLREPGEDWSSGTLVYVNLVQGGSVVQSVAVSAGTGSYSFSGVAPGSYTLVVTGSASSTTPAPPSGWLFIEPVAGSRSLSVGSSNISGQDFGLYHGSRVSGTVFRDDGLGSGTANDALQNGGEPGIAGVSVTASDGAQSRSAVTDSLGNYVLYVPHTFGSSVTLSHPLAPATGSNVGGSSAVLATAYGQSAAQQRTISPFAAGNRYDGYNFGVVRPSLWQPDQSGQASSPGVVTYAHRVRPGTLGTLTFLRLAGSWSYLLRLDANCDGDFADAGEGYQGLPYSLTVGSAWPREADGSLRACAVEVMVIVPAGLPGGSSDLLSLASRLRYAGNPAVDDLLALTDTTVVGVGGELRLTKQVQNLTQGTPPSTGRADGKPGEVLEYCIAYQNQSSAPITQVVLTDPIPFFTDYQPGTLRLGVTPLTDAADADAGEVSGGLVRVRIGTLAAGASGQVCYRVKIR</sequence>
<protein>
    <recommendedName>
        <fullName evidence="1">DUF11 domain-containing protein</fullName>
    </recommendedName>
</protein>